<dbReference type="PROSITE" id="PS50943">
    <property type="entry name" value="HTH_CROC1"/>
    <property type="match status" value="1"/>
</dbReference>
<comment type="caution">
    <text evidence="3">The sequence shown here is derived from an EMBL/GenBank/DDBJ whole genome shotgun (WGS) entry which is preliminary data.</text>
</comment>
<dbReference type="InterPro" id="IPR001387">
    <property type="entry name" value="Cro/C1-type_HTH"/>
</dbReference>
<protein>
    <submittedName>
        <fullName evidence="3">Helix-turn-helix protein</fullName>
    </submittedName>
</protein>
<gene>
    <name evidence="3" type="ORF">CTER_1218</name>
</gene>
<dbReference type="AlphaFoldDB" id="S0FL76"/>
<dbReference type="EMBL" id="AORV01000025">
    <property type="protein sequence ID" value="EMS72960.1"/>
    <property type="molecule type" value="Genomic_DNA"/>
</dbReference>
<dbReference type="SMART" id="SM00530">
    <property type="entry name" value="HTH_XRE"/>
    <property type="match status" value="1"/>
</dbReference>
<evidence type="ECO:0000259" key="2">
    <source>
        <dbReference type="PROSITE" id="PS50943"/>
    </source>
</evidence>
<organism evidence="3 4">
    <name type="scientific">Ruminiclostridium cellobioparum subsp. termitidis CT1112</name>
    <dbReference type="NCBI Taxonomy" id="1195236"/>
    <lineage>
        <taxon>Bacteria</taxon>
        <taxon>Bacillati</taxon>
        <taxon>Bacillota</taxon>
        <taxon>Clostridia</taxon>
        <taxon>Eubacteriales</taxon>
        <taxon>Oscillospiraceae</taxon>
        <taxon>Ruminiclostridium</taxon>
    </lineage>
</organism>
<keyword evidence="1" id="KW-0238">DNA-binding</keyword>
<evidence type="ECO:0000313" key="3">
    <source>
        <dbReference type="EMBL" id="EMS72960.1"/>
    </source>
</evidence>
<dbReference type="GO" id="GO:0005829">
    <property type="term" value="C:cytosol"/>
    <property type="evidence" value="ECO:0007669"/>
    <property type="project" value="TreeGrafter"/>
</dbReference>
<proteinExistence type="predicted"/>
<dbReference type="PANTHER" id="PTHR46797:SF1">
    <property type="entry name" value="METHYLPHOSPHONATE SYNTHASE"/>
    <property type="match status" value="1"/>
</dbReference>
<dbReference type="PATRIC" id="fig|1195236.3.peg.1527"/>
<accession>S0FL76</accession>
<dbReference type="SUPFAM" id="SSF47413">
    <property type="entry name" value="lambda repressor-like DNA-binding domains"/>
    <property type="match status" value="1"/>
</dbReference>
<dbReference type="Gene3D" id="1.10.260.40">
    <property type="entry name" value="lambda repressor-like DNA-binding domains"/>
    <property type="match status" value="1"/>
</dbReference>
<sequence>MTGKYSDRYKKIGQKIKYYRRRKGLTQQELADKISISLSYLTKIEAQNCDKPFSLEVLFEVSDALNIPVTCLLEDI</sequence>
<dbReference type="InterPro" id="IPR010982">
    <property type="entry name" value="Lambda_DNA-bd_dom_sf"/>
</dbReference>
<dbReference type="GO" id="GO:0003700">
    <property type="term" value="F:DNA-binding transcription factor activity"/>
    <property type="evidence" value="ECO:0007669"/>
    <property type="project" value="TreeGrafter"/>
</dbReference>
<dbReference type="GO" id="GO:0003677">
    <property type="term" value="F:DNA binding"/>
    <property type="evidence" value="ECO:0007669"/>
    <property type="project" value="UniProtKB-KW"/>
</dbReference>
<dbReference type="RefSeq" id="WP_004624710.1">
    <property type="nucleotide sequence ID" value="NZ_AORV01000025.1"/>
</dbReference>
<dbReference type="Proteomes" id="UP000014155">
    <property type="component" value="Unassembled WGS sequence"/>
</dbReference>
<dbReference type="eggNOG" id="COG1476">
    <property type="taxonomic scope" value="Bacteria"/>
</dbReference>
<name>S0FL76_RUMCE</name>
<dbReference type="Pfam" id="PF01381">
    <property type="entry name" value="HTH_3"/>
    <property type="match status" value="1"/>
</dbReference>
<feature type="domain" description="HTH cro/C1-type" evidence="2">
    <location>
        <begin position="16"/>
        <end position="72"/>
    </location>
</feature>
<dbReference type="InterPro" id="IPR050807">
    <property type="entry name" value="TransReg_Diox_bact_type"/>
</dbReference>
<evidence type="ECO:0000313" key="4">
    <source>
        <dbReference type="Proteomes" id="UP000014155"/>
    </source>
</evidence>
<evidence type="ECO:0000256" key="1">
    <source>
        <dbReference type="ARBA" id="ARBA00023125"/>
    </source>
</evidence>
<dbReference type="STRING" id="1195236.CTER_1218"/>
<keyword evidence="4" id="KW-1185">Reference proteome</keyword>
<dbReference type="CDD" id="cd00093">
    <property type="entry name" value="HTH_XRE"/>
    <property type="match status" value="1"/>
</dbReference>
<reference evidence="3 4" key="1">
    <citation type="journal article" date="2013" name="Genome Announc.">
        <title>Draft Genome Sequence of the Cellulolytic, Mesophilic, Anaerobic Bacterium Clostridium termitidis Strain CT1112 (DSM 5398).</title>
        <authorList>
            <person name="Lal S."/>
            <person name="Ramachandran U."/>
            <person name="Zhang X."/>
            <person name="Munir R."/>
            <person name="Sparling R."/>
            <person name="Levin D.B."/>
        </authorList>
    </citation>
    <scope>NUCLEOTIDE SEQUENCE [LARGE SCALE GENOMIC DNA]</scope>
    <source>
        <strain evidence="3 4">CT1112</strain>
    </source>
</reference>
<dbReference type="PANTHER" id="PTHR46797">
    <property type="entry name" value="HTH-TYPE TRANSCRIPTIONAL REGULATOR"/>
    <property type="match status" value="1"/>
</dbReference>